<evidence type="ECO:0000313" key="3">
    <source>
        <dbReference type="Proteomes" id="UP000469452"/>
    </source>
</evidence>
<evidence type="ECO:0000313" key="2">
    <source>
        <dbReference type="EMBL" id="KAF0733292.1"/>
    </source>
</evidence>
<organism evidence="2 3">
    <name type="scientific">Aphanomyces astaci</name>
    <name type="common">Crayfish plague agent</name>
    <dbReference type="NCBI Taxonomy" id="112090"/>
    <lineage>
        <taxon>Eukaryota</taxon>
        <taxon>Sar</taxon>
        <taxon>Stramenopiles</taxon>
        <taxon>Oomycota</taxon>
        <taxon>Saprolegniomycetes</taxon>
        <taxon>Saprolegniales</taxon>
        <taxon>Verrucalvaceae</taxon>
        <taxon>Aphanomyces</taxon>
    </lineage>
</organism>
<feature type="domain" description="DDE-1" evidence="1">
    <location>
        <begin position="86"/>
        <end position="243"/>
    </location>
</feature>
<dbReference type="Proteomes" id="UP000469452">
    <property type="component" value="Unassembled WGS sequence"/>
</dbReference>
<comment type="caution">
    <text evidence="2">The sequence shown here is derived from an EMBL/GenBank/DDBJ whole genome shotgun (WGS) entry which is preliminary data.</text>
</comment>
<proteinExistence type="predicted"/>
<accession>A0A6A5A8H8</accession>
<dbReference type="AlphaFoldDB" id="A0A6A5A8H8"/>
<dbReference type="GO" id="GO:0003676">
    <property type="term" value="F:nucleic acid binding"/>
    <property type="evidence" value="ECO:0007669"/>
    <property type="project" value="InterPro"/>
</dbReference>
<sequence length="253" mass="28905">MLWIKRNRKQWLHSYLVTKISVDHGYRALNHLLRWFSKRHRKQAHFWGKYGHYDKTNILYADETSVSLAEVGKSSKVDKATKHSERISVVCTIRADGVKLLLLFIVKGKPGGTIKKDELPLCDDRHVYAVQANVWLDSRVCAIYLEHLLAQHVDDTSVLLVDNLDYHVSDASHDKTAGAIVSVPLDVGVIGPLKALLMKLEWLFEDNDLESVEMTAQEKRSATINRTIRCWDRISSETVTKAFEKAIPFVIEL</sequence>
<reference evidence="2 3" key="1">
    <citation type="submission" date="2019-06" db="EMBL/GenBank/DDBJ databases">
        <title>Genomics analysis of Aphanomyces spp. identifies a new class of oomycete effector associated with host adaptation.</title>
        <authorList>
            <person name="Gaulin E."/>
        </authorList>
    </citation>
    <scope>NUCLEOTIDE SEQUENCE [LARGE SCALE GENOMIC DNA]</scope>
    <source>
        <strain evidence="2 3">E</strain>
    </source>
</reference>
<gene>
    <name evidence="2" type="ORF">AaE_009196</name>
</gene>
<dbReference type="Pfam" id="PF03184">
    <property type="entry name" value="DDE_1"/>
    <property type="match status" value="1"/>
</dbReference>
<dbReference type="InterPro" id="IPR004875">
    <property type="entry name" value="DDE_SF_endonuclease_dom"/>
</dbReference>
<name>A0A6A5A8H8_APHAT</name>
<dbReference type="EMBL" id="VJMI01015074">
    <property type="protein sequence ID" value="KAF0733292.1"/>
    <property type="molecule type" value="Genomic_DNA"/>
</dbReference>
<protein>
    <recommendedName>
        <fullName evidence="1">DDE-1 domain-containing protein</fullName>
    </recommendedName>
</protein>
<evidence type="ECO:0000259" key="1">
    <source>
        <dbReference type="Pfam" id="PF03184"/>
    </source>
</evidence>